<reference evidence="2 3" key="1">
    <citation type="submission" date="2016-04" db="EMBL/GenBank/DDBJ databases">
        <title>Genome sequence of Methanobrevibacter cuticularis DSM 11139.</title>
        <authorList>
            <person name="Poehlein A."/>
            <person name="Seedorf H."/>
            <person name="Daniel R."/>
        </authorList>
    </citation>
    <scope>NUCLEOTIDE SEQUENCE [LARGE SCALE GENOMIC DNA]</scope>
    <source>
        <strain evidence="2 3">DSM 11139</strain>
    </source>
</reference>
<dbReference type="PATRIC" id="fig|47311.3.peg.523"/>
<gene>
    <name evidence="2" type="ORF">MBCUT_04520</name>
</gene>
<accession>A0A166EQI5</accession>
<sequence>MKNAIISILAVILGLLIIAFPVLGVVTASAIIGLSILLLGVYLMIAGISELDYSPTRSILNITIGVIMLILSIGIIFNPSLFAFLAAITLYLAGIFLMVAGLVTLIGNRENKYGFWMGIVGIALGILYIILGTYIRDPLILGSLIGIWLMIAGVLRLADR</sequence>
<comment type="caution">
    <text evidence="2">The sequence shown here is derived from an EMBL/GenBank/DDBJ whole genome shotgun (WGS) entry which is preliminary data.</text>
</comment>
<feature type="transmembrane region" description="Helical" evidence="1">
    <location>
        <begin position="83"/>
        <end position="106"/>
    </location>
</feature>
<dbReference type="Pfam" id="PF03729">
    <property type="entry name" value="DUF308"/>
    <property type="match status" value="1"/>
</dbReference>
<protein>
    <submittedName>
        <fullName evidence="2">Acid-resistance membrane protein</fullName>
    </submittedName>
</protein>
<organism evidence="2 3">
    <name type="scientific">Methanobrevibacter cuticularis</name>
    <dbReference type="NCBI Taxonomy" id="47311"/>
    <lineage>
        <taxon>Archaea</taxon>
        <taxon>Methanobacteriati</taxon>
        <taxon>Methanobacteriota</taxon>
        <taxon>Methanomada group</taxon>
        <taxon>Methanobacteria</taxon>
        <taxon>Methanobacteriales</taxon>
        <taxon>Methanobacteriaceae</taxon>
        <taxon>Methanobrevibacter</taxon>
    </lineage>
</organism>
<proteinExistence type="predicted"/>
<keyword evidence="1" id="KW-1133">Transmembrane helix</keyword>
<dbReference type="AlphaFoldDB" id="A0A166EQI5"/>
<dbReference type="RefSeq" id="WP_067258391.1">
    <property type="nucleotide sequence ID" value="NZ_LWMW01000084.1"/>
</dbReference>
<feature type="transmembrane region" description="Helical" evidence="1">
    <location>
        <begin position="140"/>
        <end position="158"/>
    </location>
</feature>
<feature type="transmembrane region" description="Helical" evidence="1">
    <location>
        <begin position="113"/>
        <end position="134"/>
    </location>
</feature>
<keyword evidence="1" id="KW-0812">Transmembrane</keyword>
<dbReference type="InterPro" id="IPR005325">
    <property type="entry name" value="DUF308_memb"/>
</dbReference>
<evidence type="ECO:0000313" key="3">
    <source>
        <dbReference type="Proteomes" id="UP000077275"/>
    </source>
</evidence>
<evidence type="ECO:0000313" key="2">
    <source>
        <dbReference type="EMBL" id="KZX16901.1"/>
    </source>
</evidence>
<keyword evidence="1" id="KW-0472">Membrane</keyword>
<keyword evidence="3" id="KW-1185">Reference proteome</keyword>
<dbReference type="Proteomes" id="UP000077275">
    <property type="component" value="Unassembled WGS sequence"/>
</dbReference>
<dbReference type="EMBL" id="LWMW01000084">
    <property type="protein sequence ID" value="KZX16901.1"/>
    <property type="molecule type" value="Genomic_DNA"/>
</dbReference>
<feature type="transmembrane region" description="Helical" evidence="1">
    <location>
        <begin position="29"/>
        <end position="47"/>
    </location>
</feature>
<name>A0A166EQI5_9EURY</name>
<dbReference type="OrthoDB" id="78448at2157"/>
<feature type="transmembrane region" description="Helical" evidence="1">
    <location>
        <begin position="59"/>
        <end position="77"/>
    </location>
</feature>
<evidence type="ECO:0000256" key="1">
    <source>
        <dbReference type="SAM" id="Phobius"/>
    </source>
</evidence>